<protein>
    <submittedName>
        <fullName evidence="2">Uncharacterized protein</fullName>
    </submittedName>
</protein>
<dbReference type="AlphaFoldDB" id="A0AAD7DM38"/>
<feature type="region of interest" description="Disordered" evidence="1">
    <location>
        <begin position="71"/>
        <end position="97"/>
    </location>
</feature>
<evidence type="ECO:0000313" key="2">
    <source>
        <dbReference type="EMBL" id="KAJ7692762.1"/>
    </source>
</evidence>
<reference evidence="2" key="1">
    <citation type="submission" date="2023-03" db="EMBL/GenBank/DDBJ databases">
        <title>Massive genome expansion in bonnet fungi (Mycena s.s.) driven by repeated elements and novel gene families across ecological guilds.</title>
        <authorList>
            <consortium name="Lawrence Berkeley National Laboratory"/>
            <person name="Harder C.B."/>
            <person name="Miyauchi S."/>
            <person name="Viragh M."/>
            <person name="Kuo A."/>
            <person name="Thoen E."/>
            <person name="Andreopoulos B."/>
            <person name="Lu D."/>
            <person name="Skrede I."/>
            <person name="Drula E."/>
            <person name="Henrissat B."/>
            <person name="Morin E."/>
            <person name="Kohler A."/>
            <person name="Barry K."/>
            <person name="LaButti K."/>
            <person name="Morin E."/>
            <person name="Salamov A."/>
            <person name="Lipzen A."/>
            <person name="Mereny Z."/>
            <person name="Hegedus B."/>
            <person name="Baldrian P."/>
            <person name="Stursova M."/>
            <person name="Weitz H."/>
            <person name="Taylor A."/>
            <person name="Grigoriev I.V."/>
            <person name="Nagy L.G."/>
            <person name="Martin F."/>
            <person name="Kauserud H."/>
        </authorList>
    </citation>
    <scope>NUCLEOTIDE SEQUENCE</scope>
    <source>
        <strain evidence="2">CBHHK067</strain>
    </source>
</reference>
<evidence type="ECO:0000313" key="3">
    <source>
        <dbReference type="Proteomes" id="UP001221757"/>
    </source>
</evidence>
<dbReference type="Proteomes" id="UP001221757">
    <property type="component" value="Unassembled WGS sequence"/>
</dbReference>
<dbReference type="EMBL" id="JARKIE010000050">
    <property type="protein sequence ID" value="KAJ7692762.1"/>
    <property type="molecule type" value="Genomic_DNA"/>
</dbReference>
<comment type="caution">
    <text evidence="2">The sequence shown here is derived from an EMBL/GenBank/DDBJ whole genome shotgun (WGS) entry which is preliminary data.</text>
</comment>
<sequence length="449" mass="49054">MNDIIQFANFFSKSVGDSDDGAAALIGVNDTSRQSSLLSSHHRRFLLAAGFLVPLGDACSCLADPRQCAPQNESNSSASLRPRRDVQDTSHLGFGSSRQILKSPNSQVVKLSSRQGLKLSISMRVKLSNSNTQANHAPAKGSTFSGFFPCSLLSAELCAVSLLPGTNRLSPPVLPNERNSQTRYMHLSNDERRSAGHWSTFSGGRACALTSGEALREREGEALWMLLAVLGAKERGWGRGRSRPSENTVSTGIGRYRLVLYSLENEKLRQFETARYLLIPELVKMGLLADVSRAVSGCCPCQRPASPHPDHSSAHRRVPPENVVQCPVPRLSSFEKCNVVSGGGAQVRCVYMGQELGASWTVRVEVLGVRLRHMASIVVFCPVEAMSRPIMCDSVKQDITSGVVQREQSTATHRTRLNPKSAQYGRRGEEEHIPVGDLDIMNTLRTTLK</sequence>
<accession>A0AAD7DM38</accession>
<keyword evidence="3" id="KW-1185">Reference proteome</keyword>
<evidence type="ECO:0000256" key="1">
    <source>
        <dbReference type="SAM" id="MobiDB-lite"/>
    </source>
</evidence>
<name>A0AAD7DM38_MYCRO</name>
<gene>
    <name evidence="2" type="ORF">B0H17DRAFT_1132992</name>
</gene>
<proteinExistence type="predicted"/>
<organism evidence="2 3">
    <name type="scientific">Mycena rosella</name>
    <name type="common">Pink bonnet</name>
    <name type="synonym">Agaricus rosellus</name>
    <dbReference type="NCBI Taxonomy" id="1033263"/>
    <lineage>
        <taxon>Eukaryota</taxon>
        <taxon>Fungi</taxon>
        <taxon>Dikarya</taxon>
        <taxon>Basidiomycota</taxon>
        <taxon>Agaricomycotina</taxon>
        <taxon>Agaricomycetes</taxon>
        <taxon>Agaricomycetidae</taxon>
        <taxon>Agaricales</taxon>
        <taxon>Marasmiineae</taxon>
        <taxon>Mycenaceae</taxon>
        <taxon>Mycena</taxon>
    </lineage>
</organism>